<dbReference type="EMBL" id="JAWDIP010000003">
    <property type="protein sequence ID" value="MDY0395580.1"/>
    <property type="molecule type" value="Genomic_DNA"/>
</dbReference>
<dbReference type="InterPro" id="IPR046953">
    <property type="entry name" value="Spore_GerAC-like_C"/>
</dbReference>
<evidence type="ECO:0000313" key="2">
    <source>
        <dbReference type="EMBL" id="MDY0395580.1"/>
    </source>
</evidence>
<name>A0ABU5C8M8_9BACI</name>
<gene>
    <name evidence="2" type="ORF">RWE15_15545</name>
</gene>
<proteinExistence type="predicted"/>
<accession>A0ABU5C8M8</accession>
<evidence type="ECO:0000259" key="1">
    <source>
        <dbReference type="Pfam" id="PF05504"/>
    </source>
</evidence>
<sequence length="88" mass="10653">MLWKKEYRKRLKHLWKGLSQRAKKELNADVFGFGTYLYNHDYHHWEKHLKPNWEQGRKLFANGQVDVSVKTILRSFGTTDRTKVLHKN</sequence>
<protein>
    <submittedName>
        <fullName evidence="2">Ger(X)C family spore germination C-terminal domain-containing protein</fullName>
    </submittedName>
</protein>
<reference evidence="2 3" key="1">
    <citation type="submission" date="2023-10" db="EMBL/GenBank/DDBJ databases">
        <title>Virgibacillus halophilus 5B73C genome.</title>
        <authorList>
            <person name="Miliotis G."/>
            <person name="Sengupta P."/>
            <person name="Hameed A."/>
            <person name="Chuvochina M."/>
            <person name="Mcdonagh F."/>
            <person name="Simpson A.C."/>
            <person name="Singh N.K."/>
            <person name="Rekha P.D."/>
            <person name="Raman K."/>
            <person name="Hugenholtz P."/>
            <person name="Venkateswaran K."/>
        </authorList>
    </citation>
    <scope>NUCLEOTIDE SEQUENCE [LARGE SCALE GENOMIC DNA]</scope>
    <source>
        <strain evidence="2 3">5B73C</strain>
    </source>
</reference>
<evidence type="ECO:0000313" key="3">
    <source>
        <dbReference type="Proteomes" id="UP001281447"/>
    </source>
</evidence>
<dbReference type="Proteomes" id="UP001281447">
    <property type="component" value="Unassembled WGS sequence"/>
</dbReference>
<dbReference type="Gene3D" id="3.30.300.210">
    <property type="entry name" value="Nutrient germinant receptor protein C, domain 3"/>
    <property type="match status" value="1"/>
</dbReference>
<dbReference type="InterPro" id="IPR038501">
    <property type="entry name" value="Spore_GerAC_C_sf"/>
</dbReference>
<keyword evidence="3" id="KW-1185">Reference proteome</keyword>
<comment type="caution">
    <text evidence="2">The sequence shown here is derived from an EMBL/GenBank/DDBJ whole genome shotgun (WGS) entry which is preliminary data.</text>
</comment>
<organism evidence="2 3">
    <name type="scientific">Tigheibacillus halophilus</name>
    <dbReference type="NCBI Taxonomy" id="361280"/>
    <lineage>
        <taxon>Bacteria</taxon>
        <taxon>Bacillati</taxon>
        <taxon>Bacillota</taxon>
        <taxon>Bacilli</taxon>
        <taxon>Bacillales</taxon>
        <taxon>Bacillaceae</taxon>
        <taxon>Tigheibacillus</taxon>
    </lineage>
</organism>
<feature type="domain" description="Spore germination GerAC-like C-terminal" evidence="1">
    <location>
        <begin position="5"/>
        <end position="77"/>
    </location>
</feature>
<dbReference type="Pfam" id="PF05504">
    <property type="entry name" value="Spore_GerAC"/>
    <property type="match status" value="1"/>
</dbReference>